<dbReference type="Pfam" id="PF00797">
    <property type="entry name" value="Acetyltransf_2"/>
    <property type="match status" value="1"/>
</dbReference>
<dbReference type="GO" id="GO:0016407">
    <property type="term" value="F:acetyltransferase activity"/>
    <property type="evidence" value="ECO:0007669"/>
    <property type="project" value="InterPro"/>
</dbReference>
<comment type="caution">
    <text evidence="2">The sequence shown here is derived from an EMBL/GenBank/DDBJ whole genome shotgun (WGS) entry which is preliminary data.</text>
</comment>
<dbReference type="InterPro" id="IPR038765">
    <property type="entry name" value="Papain-like_cys_pep_sf"/>
</dbReference>
<sequence length="261" mass="29274">MDPDRYLERLAVDPDRVADPTFQALERLQRAHVTSVPFETLSITGDPHGARDGEGIVLSIPALYEKVVERHRGGFCFELNGLFGWLLTELGFDVTRVAARMVSDLELPANHHPLLVTLNGDDHLVDAGMGAPMLRRPVPLGESVDRDEAGVAWRTADSDRPDAEYLLQYCESDDWQDRYVFDSTRRELDYFAATCDYLQSAPESGFTGDPVVVKPTPDGHAKLKPTVFSRTRGDETDEQSVDEAEYRRLLRETFGIEYGAQ</sequence>
<dbReference type="EMBL" id="RZHH01000002">
    <property type="protein sequence ID" value="RYJ15093.1"/>
    <property type="molecule type" value="Genomic_DNA"/>
</dbReference>
<organism evidence="2 3">
    <name type="scientific">Halogeometricum borinquense</name>
    <dbReference type="NCBI Taxonomy" id="60847"/>
    <lineage>
        <taxon>Archaea</taxon>
        <taxon>Methanobacteriati</taxon>
        <taxon>Methanobacteriota</taxon>
        <taxon>Stenosarchaea group</taxon>
        <taxon>Halobacteria</taxon>
        <taxon>Halobacteriales</taxon>
        <taxon>Haloferacaceae</taxon>
        <taxon>Halogeometricum</taxon>
    </lineage>
</organism>
<dbReference type="RefSeq" id="WP_129785440.1">
    <property type="nucleotide sequence ID" value="NZ_RZHH01000002.1"/>
</dbReference>
<dbReference type="PANTHER" id="PTHR11786:SF0">
    <property type="entry name" value="ARYLAMINE N-ACETYLTRANSFERASE 4-RELATED"/>
    <property type="match status" value="1"/>
</dbReference>
<comment type="similarity">
    <text evidence="1">Belongs to the arylamine N-acetyltransferase family.</text>
</comment>
<dbReference type="InterPro" id="IPR053710">
    <property type="entry name" value="Arylamine_NAT_domain_sf"/>
</dbReference>
<dbReference type="AlphaFoldDB" id="A0A482TMG3"/>
<dbReference type="Proteomes" id="UP000294028">
    <property type="component" value="Unassembled WGS sequence"/>
</dbReference>
<accession>A0A482TMG3</accession>
<name>A0A482TMG3_9EURY</name>
<evidence type="ECO:0000313" key="2">
    <source>
        <dbReference type="EMBL" id="RYJ15093.1"/>
    </source>
</evidence>
<keyword evidence="2" id="KW-0808">Transferase</keyword>
<evidence type="ECO:0000256" key="1">
    <source>
        <dbReference type="ARBA" id="ARBA00006547"/>
    </source>
</evidence>
<evidence type="ECO:0000313" key="3">
    <source>
        <dbReference type="Proteomes" id="UP000294028"/>
    </source>
</evidence>
<proteinExistence type="inferred from homology"/>
<protein>
    <submittedName>
        <fullName evidence="2">Arylamine N-acetyltransferase</fullName>
    </submittedName>
</protein>
<reference evidence="2 3" key="1">
    <citation type="submission" date="2018-12" db="EMBL/GenBank/DDBJ databases">
        <title>Genome analysis provides insights into bioremediation potentialities of Halogeometricum borinquense strain N11.</title>
        <authorList>
            <person name="Najjari A."/>
            <person name="Youssef N."/>
            <person name="Fhoula I."/>
            <person name="Ben Dhia O."/>
            <person name="Mahjoubi M."/>
            <person name="Ouzari H.I."/>
            <person name="Cherif A."/>
        </authorList>
    </citation>
    <scope>NUCLEOTIDE SEQUENCE [LARGE SCALE GENOMIC DNA]</scope>
    <source>
        <strain evidence="2 3">N11</strain>
    </source>
</reference>
<dbReference type="SUPFAM" id="SSF54001">
    <property type="entry name" value="Cysteine proteinases"/>
    <property type="match status" value="1"/>
</dbReference>
<dbReference type="InterPro" id="IPR001447">
    <property type="entry name" value="Arylamine_N-AcTrfase"/>
</dbReference>
<gene>
    <name evidence="2" type="ORF">ELS19_14820</name>
</gene>
<dbReference type="Gene3D" id="3.30.2140.20">
    <property type="match status" value="1"/>
</dbReference>
<dbReference type="PANTHER" id="PTHR11786">
    <property type="entry name" value="N-HYDROXYARYLAMINE O-ACETYLTRANSFERASE"/>
    <property type="match status" value="1"/>
</dbReference>